<dbReference type="AlphaFoldDB" id="A0A4R4E815"/>
<comment type="subcellular location">
    <subcellularLocation>
        <location evidence="1">Endomembrane system</location>
        <topology evidence="1">Multi-pass membrane protein</topology>
    </subcellularLocation>
</comment>
<keyword evidence="4" id="KW-1185">Reference proteome</keyword>
<feature type="transmembrane region" description="Helical" evidence="2">
    <location>
        <begin position="67"/>
        <end position="90"/>
    </location>
</feature>
<evidence type="ECO:0000256" key="2">
    <source>
        <dbReference type="SAM" id="Phobius"/>
    </source>
</evidence>
<feature type="transmembrane region" description="Helical" evidence="2">
    <location>
        <begin position="96"/>
        <end position="112"/>
    </location>
</feature>
<keyword evidence="2" id="KW-0812">Transmembrane</keyword>
<evidence type="ECO:0000313" key="3">
    <source>
        <dbReference type="EMBL" id="TCZ75906.1"/>
    </source>
</evidence>
<dbReference type="InterPro" id="IPR037185">
    <property type="entry name" value="EmrE-like"/>
</dbReference>
<feature type="transmembrane region" description="Helical" evidence="2">
    <location>
        <begin position="32"/>
        <end position="55"/>
    </location>
</feature>
<keyword evidence="2" id="KW-0472">Membrane</keyword>
<gene>
    <name evidence="3" type="ORF">E0485_16165</name>
</gene>
<evidence type="ECO:0000256" key="1">
    <source>
        <dbReference type="ARBA" id="ARBA00004127"/>
    </source>
</evidence>
<comment type="caution">
    <text evidence="3">The sequence shown here is derived from an EMBL/GenBank/DDBJ whole genome shotgun (WGS) entry which is preliminary data.</text>
</comment>
<protein>
    <recommendedName>
        <fullName evidence="5">EamA domain-containing protein</fullName>
    </recommendedName>
</protein>
<sequence length="115" mass="13227">MLYLYSLALLFVGLTAINLIFSYQSKHIDPQFWTTFLFQLTMIPIFFVANMCIGYGVKFGSKATHNLAYVLVFSKCLEILIALWMGYWFLKEVPSWKTWIGLGFIAVGVVLVKQK</sequence>
<dbReference type="OrthoDB" id="2618406at2"/>
<dbReference type="RefSeq" id="WP_132419095.1">
    <property type="nucleotide sequence ID" value="NZ_SKFG01000016.1"/>
</dbReference>
<dbReference type="SUPFAM" id="SSF103481">
    <property type="entry name" value="Multidrug resistance efflux transporter EmrE"/>
    <property type="match status" value="1"/>
</dbReference>
<keyword evidence="2" id="KW-1133">Transmembrane helix</keyword>
<dbReference type="Proteomes" id="UP000295418">
    <property type="component" value="Unassembled WGS sequence"/>
</dbReference>
<evidence type="ECO:0008006" key="5">
    <source>
        <dbReference type="Google" id="ProtNLM"/>
    </source>
</evidence>
<name>A0A4R4E815_9BACL</name>
<proteinExistence type="predicted"/>
<dbReference type="EMBL" id="SKFG01000016">
    <property type="protein sequence ID" value="TCZ75906.1"/>
    <property type="molecule type" value="Genomic_DNA"/>
</dbReference>
<evidence type="ECO:0000313" key="4">
    <source>
        <dbReference type="Proteomes" id="UP000295418"/>
    </source>
</evidence>
<organism evidence="3 4">
    <name type="scientific">Paenibacillus albiflavus</name>
    <dbReference type="NCBI Taxonomy" id="2545760"/>
    <lineage>
        <taxon>Bacteria</taxon>
        <taxon>Bacillati</taxon>
        <taxon>Bacillota</taxon>
        <taxon>Bacilli</taxon>
        <taxon>Bacillales</taxon>
        <taxon>Paenibacillaceae</taxon>
        <taxon>Paenibacillus</taxon>
    </lineage>
</organism>
<accession>A0A4R4E815</accession>
<reference evidence="3 4" key="1">
    <citation type="submission" date="2019-03" db="EMBL/GenBank/DDBJ databases">
        <authorList>
            <person name="Kim M.K.M."/>
        </authorList>
    </citation>
    <scope>NUCLEOTIDE SEQUENCE [LARGE SCALE GENOMIC DNA]</scope>
    <source>
        <strain evidence="3 4">18JY21-1</strain>
    </source>
</reference>